<organism evidence="4 5">
    <name type="scientific">Mycolicibacterium arabiense</name>
    <dbReference type="NCBI Taxonomy" id="1286181"/>
    <lineage>
        <taxon>Bacteria</taxon>
        <taxon>Bacillati</taxon>
        <taxon>Actinomycetota</taxon>
        <taxon>Actinomycetes</taxon>
        <taxon>Mycobacteriales</taxon>
        <taxon>Mycobacteriaceae</taxon>
        <taxon>Mycolicibacterium</taxon>
    </lineage>
</organism>
<feature type="domain" description="Ketoreductase" evidence="3">
    <location>
        <begin position="7"/>
        <end position="181"/>
    </location>
</feature>
<dbReference type="InterPro" id="IPR020904">
    <property type="entry name" value="Sc_DH/Rdtase_CS"/>
</dbReference>
<dbReference type="AlphaFoldDB" id="A0A7I7S4B7"/>
<geneLocation type="plasmid" evidence="5">
    <name>pjcm18538 dna</name>
</geneLocation>
<dbReference type="PANTHER" id="PTHR43669">
    <property type="entry name" value="5-KETO-D-GLUCONATE 5-REDUCTASE"/>
    <property type="match status" value="1"/>
</dbReference>
<dbReference type="PRINTS" id="PR00080">
    <property type="entry name" value="SDRFAMILY"/>
</dbReference>
<evidence type="ECO:0000256" key="1">
    <source>
        <dbReference type="ARBA" id="ARBA00006484"/>
    </source>
</evidence>
<dbReference type="InterPro" id="IPR057326">
    <property type="entry name" value="KR_dom"/>
</dbReference>
<keyword evidence="5" id="KW-1185">Reference proteome</keyword>
<dbReference type="PANTHER" id="PTHR43669:SF3">
    <property type="entry name" value="ALCOHOL DEHYDROGENASE, PUTATIVE (AFU_ORTHOLOGUE AFUA_3G03445)-RELATED"/>
    <property type="match status" value="1"/>
</dbReference>
<dbReference type="SUPFAM" id="SSF51735">
    <property type="entry name" value="NAD(P)-binding Rossmann-fold domains"/>
    <property type="match status" value="1"/>
</dbReference>
<comment type="similarity">
    <text evidence="1">Belongs to the short-chain dehydrogenases/reductases (SDR) family.</text>
</comment>
<dbReference type="InterPro" id="IPR002347">
    <property type="entry name" value="SDR_fam"/>
</dbReference>
<gene>
    <name evidence="4" type="ORF">MARA_52100</name>
</gene>
<reference evidence="4 5" key="1">
    <citation type="journal article" date="2019" name="Emerg. Microbes Infect.">
        <title>Comprehensive subspecies identification of 175 nontuberculous mycobacteria species based on 7547 genomic profiles.</title>
        <authorList>
            <person name="Matsumoto Y."/>
            <person name="Kinjo T."/>
            <person name="Motooka D."/>
            <person name="Nabeya D."/>
            <person name="Jung N."/>
            <person name="Uechi K."/>
            <person name="Horii T."/>
            <person name="Iida T."/>
            <person name="Fujita J."/>
            <person name="Nakamura S."/>
        </authorList>
    </citation>
    <scope>NUCLEOTIDE SEQUENCE [LARGE SCALE GENOMIC DNA]</scope>
    <source>
        <strain evidence="4 5">JCM 18538</strain>
    </source>
</reference>
<dbReference type="KEGG" id="marz:MARA_52100"/>
<evidence type="ECO:0000259" key="3">
    <source>
        <dbReference type="SMART" id="SM00822"/>
    </source>
</evidence>
<dbReference type="InterPro" id="IPR036291">
    <property type="entry name" value="NAD(P)-bd_dom_sf"/>
</dbReference>
<dbReference type="Pfam" id="PF13561">
    <property type="entry name" value="adh_short_C2"/>
    <property type="match status" value="1"/>
</dbReference>
<dbReference type="GO" id="GO:0016491">
    <property type="term" value="F:oxidoreductase activity"/>
    <property type="evidence" value="ECO:0007669"/>
    <property type="project" value="UniProtKB-KW"/>
</dbReference>
<dbReference type="PROSITE" id="PS00061">
    <property type="entry name" value="ADH_SHORT"/>
    <property type="match status" value="1"/>
</dbReference>
<dbReference type="EMBL" id="AP022593">
    <property type="protein sequence ID" value="BBY51742.1"/>
    <property type="molecule type" value="Genomic_DNA"/>
</dbReference>
<name>A0A7I7S4B7_9MYCO</name>
<evidence type="ECO:0000313" key="4">
    <source>
        <dbReference type="EMBL" id="BBY51742.1"/>
    </source>
</evidence>
<accession>A0A7I7S4B7</accession>
<dbReference type="FunFam" id="3.40.50.720:FF:000084">
    <property type="entry name" value="Short-chain dehydrogenase reductase"/>
    <property type="match status" value="1"/>
</dbReference>
<protein>
    <submittedName>
        <fullName evidence="4">Short-chain dehydrogenase</fullName>
    </submittedName>
</protein>
<sequence length="256" mass="27095">MGRYDGKNVVITGGSSGLGLAAARYLVDEGARVMVTGRTSETLADAAHRLGDRGVAVRSDASSLTDIDALADRAAAEFGTIDALVVNAGIGSFDAFEDVTERTFDDVFAINAKGPFFTVQKLAPLLAPGSGVVLTTSIANRTGWDRLSVYSASKAALRSMARTLSRELLPRGIRVNAISPGSIDTGKLEKEAPERAELLKAQFTASSPMQRFGHPDEFAPAVAFLAFEATFVAGIELVVDGGESQLCGRLDRRTRR</sequence>
<evidence type="ECO:0000256" key="2">
    <source>
        <dbReference type="ARBA" id="ARBA00023002"/>
    </source>
</evidence>
<dbReference type="PRINTS" id="PR00081">
    <property type="entry name" value="GDHRDH"/>
</dbReference>
<dbReference type="RefSeq" id="WP_163922871.1">
    <property type="nucleotide sequence ID" value="NZ_AP022593.1"/>
</dbReference>
<keyword evidence="2" id="KW-0560">Oxidoreductase</keyword>
<dbReference type="Proteomes" id="UP000467428">
    <property type="component" value="Chromosome"/>
</dbReference>
<dbReference type="SMART" id="SM00822">
    <property type="entry name" value="PKS_KR"/>
    <property type="match status" value="1"/>
</dbReference>
<dbReference type="Gene3D" id="3.40.50.720">
    <property type="entry name" value="NAD(P)-binding Rossmann-like Domain"/>
    <property type="match status" value="1"/>
</dbReference>
<proteinExistence type="inferred from homology"/>
<evidence type="ECO:0000313" key="5">
    <source>
        <dbReference type="Proteomes" id="UP000467428"/>
    </source>
</evidence>
<dbReference type="CDD" id="cd05233">
    <property type="entry name" value="SDR_c"/>
    <property type="match status" value="1"/>
</dbReference>